<evidence type="ECO:0000313" key="2">
    <source>
        <dbReference type="Proteomes" id="UP000284676"/>
    </source>
</evidence>
<gene>
    <name evidence="1" type="ORF">DW663_10195</name>
</gene>
<dbReference type="AlphaFoldDB" id="A0A414PQ28"/>
<sequence length="591" mass="69008">MIKDVEYAFFSQLSYLNWNKLDIVELKNEDSYQNKDLIEFLNLDDVWNEIKVNNIEPKVENGILMYDEVDKRLFGVFGIERDTANSKLMKPYYDFKGWQFIYSADNIKLFKERYDLEVENNGFFACAFMKDNDIVIAYRGTEPDTIEDIITDLEIGFLNHSHSQLVCAYLFLEHIHSLYPDKNINITGHSLGGCLAQYAFVCTNKKYPTVTWNALGVGKHKNEVTENLFWGNDITKYLKIYSYDTKKKLENLLLPNGKIIDDFLKLTEDEMLDKIFREIYTPTKENIETGYYKVVEKEIGRVKVAFGTIPSSHNRENQNLSLEHDEELINELKISSIQIYWLLKGIKNYQLCFKTTSNKIKNYYNSKDWTALLQTREGETVDVLTGDICEQEKTDDTKWRIIREAFDKLGFLYHGVNDFLLYMNKDGKIIPGIFNETFTKNLIKTIYEHVKPTNNSLKLKIFKENSEKYTDKENPFQKFHILATKKRTFLNNMTLIEEANIKYFVPAINSISSDINEYVSYTPFLLKPEENDEIGVYIVGQLSNVTLAGIKGGVESQLIKVFPKKEIINEEKYLKLENKYINLVKKSYGIK</sequence>
<comment type="caution">
    <text evidence="1">The sequence shown here is derived from an EMBL/GenBank/DDBJ whole genome shotgun (WGS) entry which is preliminary data.</text>
</comment>
<dbReference type="SUPFAM" id="SSF53474">
    <property type="entry name" value="alpha/beta-Hydrolases"/>
    <property type="match status" value="1"/>
</dbReference>
<dbReference type="InterPro" id="IPR029058">
    <property type="entry name" value="AB_hydrolase_fold"/>
</dbReference>
<dbReference type="Pfam" id="PF26363">
    <property type="entry name" value="Phospholipase-like"/>
    <property type="match status" value="1"/>
</dbReference>
<name>A0A414PQ28_FUSMR</name>
<protein>
    <submittedName>
        <fullName evidence="1">DUF2974 domain-containing protein</fullName>
    </submittedName>
</protein>
<dbReference type="RefSeq" id="WP_117708244.1">
    <property type="nucleotide sequence ID" value="NZ_QRHL01000023.1"/>
</dbReference>
<proteinExistence type="predicted"/>
<reference evidence="1 2" key="1">
    <citation type="submission" date="2018-08" db="EMBL/GenBank/DDBJ databases">
        <title>A genome reference for cultivated species of the human gut microbiota.</title>
        <authorList>
            <person name="Zou Y."/>
            <person name="Xue W."/>
            <person name="Luo G."/>
        </authorList>
    </citation>
    <scope>NUCLEOTIDE SEQUENCE [LARGE SCALE GENOMIC DNA]</scope>
    <source>
        <strain evidence="1 2">AM25-1</strain>
    </source>
</reference>
<accession>A0A414PQ28</accession>
<dbReference type="Proteomes" id="UP000284676">
    <property type="component" value="Unassembled WGS sequence"/>
</dbReference>
<dbReference type="Gene3D" id="3.40.50.1820">
    <property type="entry name" value="alpha/beta hydrolase"/>
    <property type="match status" value="1"/>
</dbReference>
<organism evidence="1 2">
    <name type="scientific">Fusobacterium mortiferum</name>
    <dbReference type="NCBI Taxonomy" id="850"/>
    <lineage>
        <taxon>Bacteria</taxon>
        <taxon>Fusobacteriati</taxon>
        <taxon>Fusobacteriota</taxon>
        <taxon>Fusobacteriia</taxon>
        <taxon>Fusobacteriales</taxon>
        <taxon>Fusobacteriaceae</taxon>
        <taxon>Fusobacterium</taxon>
    </lineage>
</organism>
<evidence type="ECO:0000313" key="1">
    <source>
        <dbReference type="EMBL" id="RHF70645.1"/>
    </source>
</evidence>
<dbReference type="EMBL" id="QRHL01000023">
    <property type="protein sequence ID" value="RHF70645.1"/>
    <property type="molecule type" value="Genomic_DNA"/>
</dbReference>